<dbReference type="RefSeq" id="WP_073022883.1">
    <property type="nucleotide sequence ID" value="NZ_FQXU01000033.1"/>
</dbReference>
<dbReference type="AlphaFoldDB" id="A0A1M6FMM3"/>
<feature type="domain" description="Filamentation induced by cAMP protein Fic-like C-terminal" evidence="1">
    <location>
        <begin position="457"/>
        <end position="516"/>
    </location>
</feature>
<dbReference type="Proteomes" id="UP000184241">
    <property type="component" value="Unassembled WGS sequence"/>
</dbReference>
<keyword evidence="2" id="KW-0378">Hydrolase</keyword>
<name>A0A1M6FMM3_9CLOT</name>
<keyword evidence="2" id="KW-0347">Helicase</keyword>
<evidence type="ECO:0000313" key="2">
    <source>
        <dbReference type="EMBL" id="SHI98932.1"/>
    </source>
</evidence>
<keyword evidence="2" id="KW-0547">Nucleotide-binding</keyword>
<dbReference type="InterPro" id="IPR038475">
    <property type="entry name" value="RecG_C_sf"/>
</dbReference>
<organism evidence="2 3">
    <name type="scientific">Clostridium intestinale DSM 6191</name>
    <dbReference type="NCBI Taxonomy" id="1121320"/>
    <lineage>
        <taxon>Bacteria</taxon>
        <taxon>Bacillati</taxon>
        <taxon>Bacillota</taxon>
        <taxon>Clostridia</taxon>
        <taxon>Eubacteriales</taxon>
        <taxon>Clostridiaceae</taxon>
        <taxon>Clostridium</taxon>
    </lineage>
</organism>
<dbReference type="PANTHER" id="PTHR30595:SF6">
    <property type="entry name" value="SCHLAFEN ALBA-2 DOMAIN-CONTAINING PROTEIN"/>
    <property type="match status" value="1"/>
</dbReference>
<proteinExistence type="predicted"/>
<dbReference type="EMBL" id="FQXU01000033">
    <property type="protein sequence ID" value="SHI98932.1"/>
    <property type="molecule type" value="Genomic_DNA"/>
</dbReference>
<dbReference type="GO" id="GO:0004386">
    <property type="term" value="F:helicase activity"/>
    <property type="evidence" value="ECO:0007669"/>
    <property type="project" value="UniProtKB-KW"/>
</dbReference>
<dbReference type="InterPro" id="IPR049514">
    <property type="entry name" value="Fic-like_C"/>
</dbReference>
<keyword evidence="2" id="KW-0067">ATP-binding</keyword>
<dbReference type="InterPro" id="IPR036390">
    <property type="entry name" value="WH_DNA-bd_sf"/>
</dbReference>
<dbReference type="Gene3D" id="3.30.565.60">
    <property type="match status" value="1"/>
</dbReference>
<dbReference type="SUPFAM" id="SSF46785">
    <property type="entry name" value="Winged helix' DNA-binding domain"/>
    <property type="match status" value="1"/>
</dbReference>
<dbReference type="Pfam" id="PF13749">
    <property type="entry name" value="HATPase_c_4"/>
    <property type="match status" value="1"/>
</dbReference>
<accession>A0A1M6FMM3</accession>
<dbReference type="Pfam" id="PF21247">
    <property type="entry name" value="Fic-like_C"/>
    <property type="match status" value="1"/>
</dbReference>
<evidence type="ECO:0000313" key="3">
    <source>
        <dbReference type="Proteomes" id="UP000184241"/>
    </source>
</evidence>
<reference evidence="2 3" key="1">
    <citation type="submission" date="2016-11" db="EMBL/GenBank/DDBJ databases">
        <authorList>
            <person name="Jaros S."/>
            <person name="Januszkiewicz K."/>
            <person name="Wedrychowicz H."/>
        </authorList>
    </citation>
    <scope>NUCLEOTIDE SEQUENCE [LARGE SCALE GENOMIC DNA]</scope>
    <source>
        <strain evidence="2 3">DSM 6191</strain>
    </source>
</reference>
<sequence>MGNKKAIKEVIGNDDDDILSESHWYDTDEVEGVVIEEFFFDNSEKELKEFEKKVPPPVEEKVNSNSKVSKEEVKKKVIINSLNISTENEAYDVTKNVRLRKSTVNMVTEMRMMHPNVNIRISRIIDDSIRCYYGIIKEQGGFAIEEKDNLVSLARDFKVEAKISNNFYEERENVPFDDRVNNYADIGDLKLDLIKEYFRSSENQLYWQVGKQPIENLLGEMNVLEIFNEEVKVKNIGLLMFSDAPERFFPSCQIEVVNFNDVSEGKKISESVFKGSIYTQLLGVLIYIRNSVIKEKIIKLNEEGNELKMFNYPDEAIKEALVNAVYHRDYLDNNPIEVRIEKEEIAIISYPGADKSIKIEDINKGKVIARRYRNRRLGEFLKAMKFADGRATGLSKIIECMEKNNSPKPIFETDEERTYFLVRLPINSCFLERRAQDRVQDEAQDRFKEFYINDTEKRILELLDEKEMSKKEIIEALGYGIINGNLKRAINRLLKVNIITYTLPNRPNSRYQKYKLLK</sequence>
<protein>
    <submittedName>
        <fullName evidence="2">Putative ATP-dependent DNA helicase recG C-terminal</fullName>
    </submittedName>
</protein>
<gene>
    <name evidence="2" type="ORF">SAMN02745941_04661</name>
</gene>
<evidence type="ECO:0000259" key="1">
    <source>
        <dbReference type="Pfam" id="PF21247"/>
    </source>
</evidence>
<dbReference type="PANTHER" id="PTHR30595">
    <property type="entry name" value="GLPR-RELATED TRANSCRIPTIONAL REPRESSOR"/>
    <property type="match status" value="1"/>
</dbReference>